<gene>
    <name evidence="2" type="primary">Ervv1_2</name>
    <name evidence="2" type="ORF">LANLUD_R15732</name>
</gene>
<dbReference type="Gene3D" id="1.10.287.210">
    <property type="match status" value="1"/>
</dbReference>
<reference evidence="2 3" key="1">
    <citation type="submission" date="2019-09" db="EMBL/GenBank/DDBJ databases">
        <title>Bird 10,000 Genomes (B10K) Project - Family phase.</title>
        <authorList>
            <person name="Zhang G."/>
        </authorList>
    </citation>
    <scope>NUCLEOTIDE SEQUENCE [LARGE SCALE GENOMIC DNA]</scope>
    <source>
        <strain evidence="2">B10K-DU-001-65</strain>
        <tissue evidence="2">Muscle</tissue>
    </source>
</reference>
<dbReference type="InterPro" id="IPR018154">
    <property type="entry name" value="TLV/ENV_coat_polyprotein"/>
</dbReference>
<protein>
    <submittedName>
        <fullName evidence="2">ERVV1 protein</fullName>
    </submittedName>
</protein>
<name>A0A7K5S461_LANLU</name>
<feature type="non-terminal residue" evidence="2">
    <location>
        <position position="54"/>
    </location>
</feature>
<dbReference type="AlphaFoldDB" id="A0A7K5S461"/>
<dbReference type="PANTHER" id="PTHR10424:SF73">
    <property type="entry name" value="ENDOGENOUS RETROVIRUS GROUP FC1 ENV POLYPROTEIN-RELATED"/>
    <property type="match status" value="1"/>
</dbReference>
<proteinExistence type="predicted"/>
<dbReference type="EMBL" id="VYXG01007846">
    <property type="protein sequence ID" value="NWT86819.1"/>
    <property type="molecule type" value="Genomic_DNA"/>
</dbReference>
<dbReference type="PANTHER" id="PTHR10424">
    <property type="entry name" value="VIRAL ENVELOPE PROTEIN"/>
    <property type="match status" value="1"/>
</dbReference>
<evidence type="ECO:0000256" key="1">
    <source>
        <dbReference type="ARBA" id="ARBA00023157"/>
    </source>
</evidence>
<sequence length="54" mass="5893">RAVANISAVIEHVEQQTTDAILAFQEEVHDLSHMVLQNRMALNFLLASQGGTCA</sequence>
<evidence type="ECO:0000313" key="2">
    <source>
        <dbReference type="EMBL" id="NWT86819.1"/>
    </source>
</evidence>
<dbReference type="Proteomes" id="UP000547499">
    <property type="component" value="Unassembled WGS sequence"/>
</dbReference>
<keyword evidence="1" id="KW-1015">Disulfide bond</keyword>
<dbReference type="SUPFAM" id="SSF58069">
    <property type="entry name" value="Virus ectodomain"/>
    <property type="match status" value="1"/>
</dbReference>
<keyword evidence="3" id="KW-1185">Reference proteome</keyword>
<accession>A0A7K5S461</accession>
<comment type="caution">
    <text evidence="2">The sequence shown here is derived from an EMBL/GenBank/DDBJ whole genome shotgun (WGS) entry which is preliminary data.</text>
</comment>
<organism evidence="2 3">
    <name type="scientific">Lanius ludovicianus</name>
    <name type="common">Loggerhead shrike</name>
    <dbReference type="NCBI Taxonomy" id="28713"/>
    <lineage>
        <taxon>Eukaryota</taxon>
        <taxon>Metazoa</taxon>
        <taxon>Chordata</taxon>
        <taxon>Craniata</taxon>
        <taxon>Vertebrata</taxon>
        <taxon>Euteleostomi</taxon>
        <taxon>Archelosauria</taxon>
        <taxon>Archosauria</taxon>
        <taxon>Dinosauria</taxon>
        <taxon>Saurischia</taxon>
        <taxon>Theropoda</taxon>
        <taxon>Coelurosauria</taxon>
        <taxon>Aves</taxon>
        <taxon>Neognathae</taxon>
        <taxon>Neoaves</taxon>
        <taxon>Telluraves</taxon>
        <taxon>Australaves</taxon>
        <taxon>Passeriformes</taxon>
        <taxon>Corvoidea</taxon>
        <taxon>Laniidae</taxon>
        <taxon>Lanius</taxon>
    </lineage>
</organism>
<dbReference type="Pfam" id="PF00429">
    <property type="entry name" value="TLV_coat"/>
    <property type="match status" value="1"/>
</dbReference>
<evidence type="ECO:0000313" key="3">
    <source>
        <dbReference type="Proteomes" id="UP000547499"/>
    </source>
</evidence>
<feature type="non-terminal residue" evidence="2">
    <location>
        <position position="1"/>
    </location>
</feature>